<proteinExistence type="predicted"/>
<keyword evidence="2" id="KW-1185">Reference proteome</keyword>
<name>G3J5Y4_CORMM</name>
<sequence>MCHKFWWLAPATVKGHFSLGDFKKLDITDLIQTPLKTSSHYVFFTMSYYPVFLVEDYGEPRNHHALWAQTSDAGAGFLYHVVGPVNNGAMHYDPRPTHSSPKELMTFVRMTQIGCISSHDLPRMDEICRSNQAPIMQMQDGQLLYPGTPLRRCQEWTAETIELLKDAGVLVQR</sequence>
<evidence type="ECO:0000313" key="2">
    <source>
        <dbReference type="Proteomes" id="UP000001610"/>
    </source>
</evidence>
<dbReference type="InterPro" id="IPR046670">
    <property type="entry name" value="DUF6540"/>
</dbReference>
<dbReference type="RefSeq" id="XP_006666813.1">
    <property type="nucleotide sequence ID" value="XM_006666750.1"/>
</dbReference>
<dbReference type="InParanoid" id="G3J5Y4"/>
<dbReference type="KEGG" id="cmt:CCM_01594"/>
<reference evidence="1 2" key="1">
    <citation type="journal article" date="2011" name="Genome Biol.">
        <title>Genome sequence of the insect pathogenic fungus Cordyceps militaris, a valued traditional Chinese medicine.</title>
        <authorList>
            <person name="Zheng P."/>
            <person name="Xia Y."/>
            <person name="Xiao G."/>
            <person name="Xiong C."/>
            <person name="Hu X."/>
            <person name="Zhang S."/>
            <person name="Zheng H."/>
            <person name="Huang Y."/>
            <person name="Zhou Y."/>
            <person name="Wang S."/>
            <person name="Zhao G.P."/>
            <person name="Liu X."/>
            <person name="St Leger R.J."/>
            <person name="Wang C."/>
        </authorList>
    </citation>
    <scope>NUCLEOTIDE SEQUENCE [LARGE SCALE GENOMIC DNA]</scope>
    <source>
        <strain evidence="1 2">CM01</strain>
    </source>
</reference>
<dbReference type="HOGENOM" id="CLU_103863_1_0_1"/>
<dbReference type="OrthoDB" id="4135672at2759"/>
<dbReference type="Proteomes" id="UP000001610">
    <property type="component" value="Unassembled WGS sequence"/>
</dbReference>
<accession>G3J5Y4</accession>
<dbReference type="VEuPathDB" id="FungiDB:CCM_01594"/>
<protein>
    <submittedName>
        <fullName evidence="1">Uncharacterized protein</fullName>
    </submittedName>
</protein>
<gene>
    <name evidence="1" type="ORF">CCM_01594</name>
</gene>
<dbReference type="GeneID" id="18163625"/>
<organism evidence="1 2">
    <name type="scientific">Cordyceps militaris (strain CM01)</name>
    <name type="common">Caterpillar fungus</name>
    <dbReference type="NCBI Taxonomy" id="983644"/>
    <lineage>
        <taxon>Eukaryota</taxon>
        <taxon>Fungi</taxon>
        <taxon>Dikarya</taxon>
        <taxon>Ascomycota</taxon>
        <taxon>Pezizomycotina</taxon>
        <taxon>Sordariomycetes</taxon>
        <taxon>Hypocreomycetidae</taxon>
        <taxon>Hypocreales</taxon>
        <taxon>Cordycipitaceae</taxon>
        <taxon>Cordyceps</taxon>
    </lineage>
</organism>
<dbReference type="OMA" id="DMQNGMI"/>
<dbReference type="Pfam" id="PF20174">
    <property type="entry name" value="DUF6540"/>
    <property type="match status" value="1"/>
</dbReference>
<dbReference type="AlphaFoldDB" id="G3J5Y4"/>
<evidence type="ECO:0000313" key="1">
    <source>
        <dbReference type="EMBL" id="EGX96936.1"/>
    </source>
</evidence>
<dbReference type="EMBL" id="JH126399">
    <property type="protein sequence ID" value="EGX96936.1"/>
    <property type="molecule type" value="Genomic_DNA"/>
</dbReference>